<dbReference type="Proteomes" id="UP000326857">
    <property type="component" value="Unassembled WGS sequence"/>
</dbReference>
<accession>A0A5E7Z2F3</accession>
<reference evidence="1 2" key="1">
    <citation type="submission" date="2019-09" db="EMBL/GenBank/DDBJ databases">
        <authorList>
            <person name="Dittami M. S."/>
        </authorList>
    </citation>
    <scope>NUCLEOTIDE SEQUENCE [LARGE SCALE GENOMIC DNA]</scope>
    <source>
        <strain evidence="1">SPHINGO391</strain>
    </source>
</reference>
<dbReference type="EMBL" id="CABVLI010000039">
    <property type="protein sequence ID" value="VVT13172.1"/>
    <property type="molecule type" value="Genomic_DNA"/>
</dbReference>
<proteinExistence type="predicted"/>
<dbReference type="AlphaFoldDB" id="A0A5E7Z2F3"/>
<dbReference type="RefSeq" id="WP_056414854.1">
    <property type="nucleotide sequence ID" value="NZ_JASPFN010000001.1"/>
</dbReference>
<name>A0A5E7Z2F3_9SPHN</name>
<organism evidence="1 2">
    <name type="scientific">Sphingomonas aurantiaca</name>
    <dbReference type="NCBI Taxonomy" id="185949"/>
    <lineage>
        <taxon>Bacteria</taxon>
        <taxon>Pseudomonadati</taxon>
        <taxon>Pseudomonadota</taxon>
        <taxon>Alphaproteobacteria</taxon>
        <taxon>Sphingomonadales</taxon>
        <taxon>Sphingomonadaceae</taxon>
        <taxon>Sphingomonas</taxon>
    </lineage>
</organism>
<evidence type="ECO:0000313" key="2">
    <source>
        <dbReference type="Proteomes" id="UP000326857"/>
    </source>
</evidence>
<protein>
    <submittedName>
        <fullName evidence="1">Uncharacterized protein</fullName>
    </submittedName>
</protein>
<evidence type="ECO:0000313" key="1">
    <source>
        <dbReference type="EMBL" id="VVT13172.1"/>
    </source>
</evidence>
<sequence>MKIVLKTMWNMPAELLRTGGTDDDVAPVDEKLAAGSLEQMIEAFGKLDDEEAEAALIKCAGRDRPITSQEIRDLRRDQFMTKTP</sequence>
<gene>
    <name evidence="1" type="ORF">SPHINGO391_440069</name>
</gene>